<comment type="similarity">
    <text evidence="6 7">Belongs to the FliO/MopB family.</text>
</comment>
<keyword evidence="5 7" id="KW-0975">Bacterial flagellum</keyword>
<evidence type="ECO:0000313" key="10">
    <source>
        <dbReference type="Proteomes" id="UP000199533"/>
    </source>
</evidence>
<evidence type="ECO:0000256" key="3">
    <source>
        <dbReference type="ARBA" id="ARBA00022989"/>
    </source>
</evidence>
<keyword evidence="9" id="KW-0969">Cilium</keyword>
<keyword evidence="1 7" id="KW-1003">Cell membrane</keyword>
<dbReference type="InterPro" id="IPR022781">
    <property type="entry name" value="Flagellar_biosynth_FliO"/>
</dbReference>
<keyword evidence="9" id="KW-0966">Cell projection</keyword>
<dbReference type="GO" id="GO:0005886">
    <property type="term" value="C:plasma membrane"/>
    <property type="evidence" value="ECO:0007669"/>
    <property type="project" value="UniProtKB-SubCell"/>
</dbReference>
<dbReference type="OrthoDB" id="9182371at2"/>
<dbReference type="PANTHER" id="PTHR38766:SF1">
    <property type="entry name" value="FLAGELLAR PROTEIN FLIO"/>
    <property type="match status" value="1"/>
</dbReference>
<dbReference type="Pfam" id="PF04347">
    <property type="entry name" value="FliO"/>
    <property type="match status" value="1"/>
</dbReference>
<evidence type="ECO:0000256" key="7">
    <source>
        <dbReference type="RuleBase" id="RU362064"/>
    </source>
</evidence>
<dbReference type="GO" id="GO:0044781">
    <property type="term" value="P:bacterial-type flagellum organization"/>
    <property type="evidence" value="ECO:0007669"/>
    <property type="project" value="UniProtKB-UniRule"/>
</dbReference>
<evidence type="ECO:0000256" key="6">
    <source>
        <dbReference type="ARBA" id="ARBA00037937"/>
    </source>
</evidence>
<keyword evidence="2 7" id="KW-0812">Transmembrane</keyword>
<evidence type="ECO:0000256" key="1">
    <source>
        <dbReference type="ARBA" id="ARBA00022475"/>
    </source>
</evidence>
<keyword evidence="10" id="KW-1185">Reference proteome</keyword>
<dbReference type="RefSeq" id="WP_090698013.1">
    <property type="nucleotide sequence ID" value="NZ_FOSP01000006.1"/>
</dbReference>
<dbReference type="PANTHER" id="PTHR38766">
    <property type="entry name" value="FLAGELLAR PROTEIN FLIO"/>
    <property type="match status" value="1"/>
</dbReference>
<dbReference type="STRING" id="52441.SAMN05216302_1006138"/>
<protein>
    <recommendedName>
        <fullName evidence="7">Flagellar protein</fullName>
    </recommendedName>
</protein>
<comment type="subcellular location">
    <subcellularLocation>
        <location evidence="7">Cell membrane</location>
    </subcellularLocation>
    <subcellularLocation>
        <location evidence="7">Bacterial flagellum basal body</location>
    </subcellularLocation>
</comment>
<dbReference type="GO" id="GO:0009425">
    <property type="term" value="C:bacterial-type flagellum basal body"/>
    <property type="evidence" value="ECO:0007669"/>
    <property type="project" value="UniProtKB-SubCell"/>
</dbReference>
<keyword evidence="3 7" id="KW-1133">Transmembrane helix</keyword>
<dbReference type="NCBIfam" id="TIGR03500">
    <property type="entry name" value="FliO_TIGR"/>
    <property type="match status" value="1"/>
</dbReference>
<keyword evidence="9" id="KW-0282">Flagellum</keyword>
<evidence type="ECO:0000256" key="5">
    <source>
        <dbReference type="ARBA" id="ARBA00023143"/>
    </source>
</evidence>
<feature type="transmembrane region" description="Helical" evidence="7">
    <location>
        <begin position="43"/>
        <end position="60"/>
    </location>
</feature>
<sequence length="146" mass="16082">MLKRLWILFLLTIPLQVFAETAQKTPMPAPTSVIAAESMTQMITGLALVLVIIIAIAWLLKRFSILPTTTTEHIKIVAMTSVGQRERIVIVDIGETRLVLGVAPGQVNKLHSMEKSSMDTVDKKSAKKAALFSEKLDSSIHKDNQC</sequence>
<evidence type="ECO:0000256" key="2">
    <source>
        <dbReference type="ARBA" id="ARBA00022692"/>
    </source>
</evidence>
<dbReference type="InterPro" id="IPR052205">
    <property type="entry name" value="FliO/MopB"/>
</dbReference>
<feature type="signal peptide" evidence="8">
    <location>
        <begin position="1"/>
        <end position="19"/>
    </location>
</feature>
<proteinExistence type="inferred from homology"/>
<keyword evidence="4 7" id="KW-0472">Membrane</keyword>
<feature type="chain" id="PRO_5011458916" description="Flagellar protein" evidence="8">
    <location>
        <begin position="20"/>
        <end position="146"/>
    </location>
</feature>
<reference evidence="10" key="1">
    <citation type="submission" date="2016-10" db="EMBL/GenBank/DDBJ databases">
        <authorList>
            <person name="Varghese N."/>
            <person name="Submissions S."/>
        </authorList>
    </citation>
    <scope>NUCLEOTIDE SEQUENCE [LARGE SCALE GENOMIC DNA]</scope>
    <source>
        <strain evidence="10">Nm69</strain>
    </source>
</reference>
<evidence type="ECO:0000256" key="4">
    <source>
        <dbReference type="ARBA" id="ARBA00023136"/>
    </source>
</evidence>
<keyword evidence="8" id="KW-0732">Signal</keyword>
<gene>
    <name evidence="9" type="ORF">SAMN05216302_1006138</name>
</gene>
<organism evidence="9 10">
    <name type="scientific">Nitrosomonas aestuarii</name>
    <dbReference type="NCBI Taxonomy" id="52441"/>
    <lineage>
        <taxon>Bacteria</taxon>
        <taxon>Pseudomonadati</taxon>
        <taxon>Pseudomonadota</taxon>
        <taxon>Betaproteobacteria</taxon>
        <taxon>Nitrosomonadales</taxon>
        <taxon>Nitrosomonadaceae</taxon>
        <taxon>Nitrosomonas</taxon>
    </lineage>
</organism>
<accession>A0A1I3ZK87</accession>
<name>A0A1I3ZK87_9PROT</name>
<dbReference type="EMBL" id="FOSP01000006">
    <property type="protein sequence ID" value="SFK44474.1"/>
    <property type="molecule type" value="Genomic_DNA"/>
</dbReference>
<dbReference type="AlphaFoldDB" id="A0A1I3ZK87"/>
<evidence type="ECO:0000313" key="9">
    <source>
        <dbReference type="EMBL" id="SFK44474.1"/>
    </source>
</evidence>
<evidence type="ECO:0000256" key="8">
    <source>
        <dbReference type="SAM" id="SignalP"/>
    </source>
</evidence>
<dbReference type="Proteomes" id="UP000199533">
    <property type="component" value="Unassembled WGS sequence"/>
</dbReference>